<comment type="caution">
    <text evidence="4">Lacks conserved residue(s) required for the propagation of feature annotation.</text>
</comment>
<evidence type="ECO:0000313" key="6">
    <source>
        <dbReference type="EMBL" id="RBL92602.1"/>
    </source>
</evidence>
<evidence type="ECO:0000313" key="7">
    <source>
        <dbReference type="Proteomes" id="UP000253410"/>
    </source>
</evidence>
<dbReference type="PANTHER" id="PTHR14226">
    <property type="entry name" value="NEUROPATHY TARGET ESTERASE/SWISS CHEESE D.MELANOGASTER"/>
    <property type="match status" value="1"/>
</dbReference>
<dbReference type="Pfam" id="PF01734">
    <property type="entry name" value="Patatin"/>
    <property type="match status" value="1"/>
</dbReference>
<dbReference type="InterPro" id="IPR002641">
    <property type="entry name" value="PNPLA_dom"/>
</dbReference>
<feature type="short sequence motif" description="DGA/G" evidence="4">
    <location>
        <begin position="192"/>
        <end position="194"/>
    </location>
</feature>
<feature type="domain" description="PNPLA" evidence="5">
    <location>
        <begin position="15"/>
        <end position="205"/>
    </location>
</feature>
<dbReference type="InterPro" id="IPR050301">
    <property type="entry name" value="NTE"/>
</dbReference>
<dbReference type="AlphaFoldDB" id="A0A365Y1U7"/>
<dbReference type="InterPro" id="IPR016035">
    <property type="entry name" value="Acyl_Trfase/lysoPLipase"/>
</dbReference>
<evidence type="ECO:0000256" key="4">
    <source>
        <dbReference type="PROSITE-ProRule" id="PRU01161"/>
    </source>
</evidence>
<gene>
    <name evidence="6" type="ORF">DF182_08485</name>
</gene>
<dbReference type="Gene3D" id="3.40.1090.10">
    <property type="entry name" value="Cytosolic phospholipase A2 catalytic domain"/>
    <property type="match status" value="1"/>
</dbReference>
<sequence>MNVYMKEPNMTKTALVLGGGGARCAFAIGAIQYFRQHHPDMRFDILCGTSSGSLIAFLTAIEENELTEKIFTANVTQDFLSTSHAIQRLANNNLSLYNIVPLLHKVNAVITEERFQRLMTAERELFIATRSLQTGRSVYFSNQASGESTYDIRKASDLNELRDAVVASFTQPAFMPPVEITMSNQPMQQFIDGGGPLYAPVKLAIDRGATDIYVILHTPAAPEQYPIQFKNLVDVLERTMDWSTINLAVNDMALPLVYNQSIQYLEAIKLKLAAAGVSPDTIAACFNIPEARPFEGKKVINIRVLRPDTPLDAGMGGMEFINRAVKLMIQAGEWKAAQAMEQR</sequence>
<dbReference type="EMBL" id="QFFJ01000001">
    <property type="protein sequence ID" value="RBL92602.1"/>
    <property type="molecule type" value="Genomic_DNA"/>
</dbReference>
<accession>A0A365Y1U7</accession>
<feature type="short sequence motif" description="GXSXG" evidence="4">
    <location>
        <begin position="48"/>
        <end position="52"/>
    </location>
</feature>
<dbReference type="PANTHER" id="PTHR14226:SF57">
    <property type="entry name" value="BLR7027 PROTEIN"/>
    <property type="match status" value="1"/>
</dbReference>
<feature type="active site" description="Nucleophile" evidence="4">
    <location>
        <position position="50"/>
    </location>
</feature>
<evidence type="ECO:0000259" key="5">
    <source>
        <dbReference type="PROSITE" id="PS51635"/>
    </source>
</evidence>
<comment type="caution">
    <text evidence="6">The sequence shown here is derived from an EMBL/GenBank/DDBJ whole genome shotgun (WGS) entry which is preliminary data.</text>
</comment>
<dbReference type="Proteomes" id="UP000253410">
    <property type="component" value="Unassembled WGS sequence"/>
</dbReference>
<feature type="active site" description="Proton acceptor" evidence="4">
    <location>
        <position position="192"/>
    </location>
</feature>
<proteinExistence type="predicted"/>
<organism evidence="6 7">
    <name type="scientific">Chitinophaga flava</name>
    <dbReference type="NCBI Taxonomy" id="2259036"/>
    <lineage>
        <taxon>Bacteria</taxon>
        <taxon>Pseudomonadati</taxon>
        <taxon>Bacteroidota</taxon>
        <taxon>Chitinophagia</taxon>
        <taxon>Chitinophagales</taxon>
        <taxon>Chitinophagaceae</taxon>
        <taxon>Chitinophaga</taxon>
    </lineage>
</organism>
<keyword evidence="3 4" id="KW-0443">Lipid metabolism</keyword>
<keyword evidence="2 4" id="KW-0442">Lipid degradation</keyword>
<dbReference type="SUPFAM" id="SSF52151">
    <property type="entry name" value="FabD/lysophospholipase-like"/>
    <property type="match status" value="1"/>
</dbReference>
<keyword evidence="1 4" id="KW-0378">Hydrolase</keyword>
<evidence type="ECO:0000256" key="3">
    <source>
        <dbReference type="ARBA" id="ARBA00023098"/>
    </source>
</evidence>
<reference evidence="6 7" key="1">
    <citation type="submission" date="2018-05" db="EMBL/GenBank/DDBJ databases">
        <title>Chitinophaga sp. K3CV102501T nov., isolated from isolated from a monsoon evergreen broad-leaved forest soil.</title>
        <authorList>
            <person name="Lv Y."/>
        </authorList>
    </citation>
    <scope>NUCLEOTIDE SEQUENCE [LARGE SCALE GENOMIC DNA]</scope>
    <source>
        <strain evidence="6 7">GDMCC 1.1325</strain>
    </source>
</reference>
<evidence type="ECO:0000256" key="2">
    <source>
        <dbReference type="ARBA" id="ARBA00022963"/>
    </source>
</evidence>
<name>A0A365Y1U7_9BACT</name>
<keyword evidence="7" id="KW-1185">Reference proteome</keyword>
<dbReference type="PROSITE" id="PS51635">
    <property type="entry name" value="PNPLA"/>
    <property type="match status" value="1"/>
</dbReference>
<dbReference type="GO" id="GO:0016042">
    <property type="term" value="P:lipid catabolic process"/>
    <property type="evidence" value="ECO:0007669"/>
    <property type="project" value="UniProtKB-UniRule"/>
</dbReference>
<dbReference type="GO" id="GO:0016787">
    <property type="term" value="F:hydrolase activity"/>
    <property type="evidence" value="ECO:0007669"/>
    <property type="project" value="UniProtKB-UniRule"/>
</dbReference>
<evidence type="ECO:0000256" key="1">
    <source>
        <dbReference type="ARBA" id="ARBA00022801"/>
    </source>
</evidence>
<protein>
    <recommendedName>
        <fullName evidence="5">PNPLA domain-containing protein</fullName>
    </recommendedName>
</protein>
<dbReference type="OrthoDB" id="1489257at2"/>